<dbReference type="GeneID" id="18802268"/>
<sequence>MTCGSDVALESMEYVFPQSTLDTAGFDADAHDYDYADCGTRRNSARRAIPYEMGFMKNVLLRALNNIYSLGVSDDIMTQKAEFEKYIVGVCGVLLVHIQGDINFFTTPSQSGIVLSDEAVLGNECLPELKDIVEDVKRLQEVLRGWVESGDYDSSQLLDLLAFGPDLAKRMHAQVNAVDVDRLIEVVDEEEVKEMLSANVEWFAGHNDLPFLIPFLQAHHDIETSSHWPPITEEGRQVLPVLAEQYAGYVDTLPFFTQPSPLMAPG</sequence>
<dbReference type="EMBL" id="JH687400">
    <property type="protein sequence ID" value="EIM79991.1"/>
    <property type="molecule type" value="Genomic_DNA"/>
</dbReference>
<dbReference type="AlphaFoldDB" id="R7RX78"/>
<dbReference type="OrthoDB" id="58416at2759"/>
<gene>
    <name evidence="1" type="ORF">STEHIDRAFT_163245</name>
</gene>
<organism evidence="1 2">
    <name type="scientific">Stereum hirsutum (strain FP-91666)</name>
    <name type="common">White-rot fungus</name>
    <dbReference type="NCBI Taxonomy" id="721885"/>
    <lineage>
        <taxon>Eukaryota</taxon>
        <taxon>Fungi</taxon>
        <taxon>Dikarya</taxon>
        <taxon>Basidiomycota</taxon>
        <taxon>Agaricomycotina</taxon>
        <taxon>Agaricomycetes</taxon>
        <taxon>Russulales</taxon>
        <taxon>Stereaceae</taxon>
        <taxon>Stereum</taxon>
    </lineage>
</organism>
<protein>
    <submittedName>
        <fullName evidence="1">Uncharacterized protein</fullName>
    </submittedName>
</protein>
<proteinExistence type="predicted"/>
<evidence type="ECO:0000313" key="2">
    <source>
        <dbReference type="Proteomes" id="UP000053927"/>
    </source>
</evidence>
<dbReference type="Proteomes" id="UP000053927">
    <property type="component" value="Unassembled WGS sequence"/>
</dbReference>
<keyword evidence="2" id="KW-1185">Reference proteome</keyword>
<dbReference type="OMA" id="MEWFASH"/>
<reference evidence="2" key="1">
    <citation type="journal article" date="2012" name="Science">
        <title>The Paleozoic origin of enzymatic lignin decomposition reconstructed from 31 fungal genomes.</title>
        <authorList>
            <person name="Floudas D."/>
            <person name="Binder M."/>
            <person name="Riley R."/>
            <person name="Barry K."/>
            <person name="Blanchette R.A."/>
            <person name="Henrissat B."/>
            <person name="Martinez A.T."/>
            <person name="Otillar R."/>
            <person name="Spatafora J.W."/>
            <person name="Yadav J.S."/>
            <person name="Aerts A."/>
            <person name="Benoit I."/>
            <person name="Boyd A."/>
            <person name="Carlson A."/>
            <person name="Copeland A."/>
            <person name="Coutinho P.M."/>
            <person name="de Vries R.P."/>
            <person name="Ferreira P."/>
            <person name="Findley K."/>
            <person name="Foster B."/>
            <person name="Gaskell J."/>
            <person name="Glotzer D."/>
            <person name="Gorecki P."/>
            <person name="Heitman J."/>
            <person name="Hesse C."/>
            <person name="Hori C."/>
            <person name="Igarashi K."/>
            <person name="Jurgens J.A."/>
            <person name="Kallen N."/>
            <person name="Kersten P."/>
            <person name="Kohler A."/>
            <person name="Kuees U."/>
            <person name="Kumar T.K.A."/>
            <person name="Kuo A."/>
            <person name="LaButti K."/>
            <person name="Larrondo L.F."/>
            <person name="Lindquist E."/>
            <person name="Ling A."/>
            <person name="Lombard V."/>
            <person name="Lucas S."/>
            <person name="Lundell T."/>
            <person name="Martin R."/>
            <person name="McLaughlin D.J."/>
            <person name="Morgenstern I."/>
            <person name="Morin E."/>
            <person name="Murat C."/>
            <person name="Nagy L.G."/>
            <person name="Nolan M."/>
            <person name="Ohm R.A."/>
            <person name="Patyshakuliyeva A."/>
            <person name="Rokas A."/>
            <person name="Ruiz-Duenas F.J."/>
            <person name="Sabat G."/>
            <person name="Salamov A."/>
            <person name="Samejima M."/>
            <person name="Schmutz J."/>
            <person name="Slot J.C."/>
            <person name="St John F."/>
            <person name="Stenlid J."/>
            <person name="Sun H."/>
            <person name="Sun S."/>
            <person name="Syed K."/>
            <person name="Tsang A."/>
            <person name="Wiebenga A."/>
            <person name="Young D."/>
            <person name="Pisabarro A."/>
            <person name="Eastwood D.C."/>
            <person name="Martin F."/>
            <person name="Cullen D."/>
            <person name="Grigoriev I.V."/>
            <person name="Hibbett D.S."/>
        </authorList>
    </citation>
    <scope>NUCLEOTIDE SEQUENCE [LARGE SCALE GENOMIC DNA]</scope>
    <source>
        <strain evidence="2">FP-91666</strain>
    </source>
</reference>
<evidence type="ECO:0000313" key="1">
    <source>
        <dbReference type="EMBL" id="EIM79991.1"/>
    </source>
</evidence>
<dbReference type="KEGG" id="shs:STEHIDRAFT_163245"/>
<dbReference type="RefSeq" id="XP_007310975.1">
    <property type="nucleotide sequence ID" value="XM_007310913.1"/>
</dbReference>
<accession>R7RX78</accession>
<name>R7RX78_STEHR</name>